<dbReference type="OrthoDB" id="3535759at2"/>
<dbReference type="AlphaFoldDB" id="A0A021VN45"/>
<proteinExistence type="predicted"/>
<organism evidence="1 2">
    <name type="scientific">Actinotalea ferrariae CF5-4</name>
    <dbReference type="NCBI Taxonomy" id="948458"/>
    <lineage>
        <taxon>Bacteria</taxon>
        <taxon>Bacillati</taxon>
        <taxon>Actinomycetota</taxon>
        <taxon>Actinomycetes</taxon>
        <taxon>Micrococcales</taxon>
        <taxon>Cellulomonadaceae</taxon>
        <taxon>Actinotalea</taxon>
    </lineage>
</organism>
<dbReference type="RefSeq" id="WP_052023106.1">
    <property type="nucleotide sequence ID" value="NZ_AXCW01000222.1"/>
</dbReference>
<keyword evidence="2" id="KW-1185">Reference proteome</keyword>
<evidence type="ECO:0008006" key="3">
    <source>
        <dbReference type="Google" id="ProtNLM"/>
    </source>
</evidence>
<dbReference type="Proteomes" id="UP000019753">
    <property type="component" value="Unassembled WGS sequence"/>
</dbReference>
<comment type="caution">
    <text evidence="1">The sequence shown here is derived from an EMBL/GenBank/DDBJ whole genome shotgun (WGS) entry which is preliminary data.</text>
</comment>
<evidence type="ECO:0000313" key="1">
    <source>
        <dbReference type="EMBL" id="EYR62528.1"/>
    </source>
</evidence>
<protein>
    <recommendedName>
        <fullName evidence="3">DUF4913 domain-containing protein</fullName>
    </recommendedName>
</protein>
<reference evidence="1 2" key="1">
    <citation type="submission" date="2014-01" db="EMBL/GenBank/DDBJ databases">
        <title>Actinotalea ferrariae CF5-4.</title>
        <authorList>
            <person name="Chen F."/>
            <person name="Li Y."/>
            <person name="Wang G."/>
        </authorList>
    </citation>
    <scope>NUCLEOTIDE SEQUENCE [LARGE SCALE GENOMIC DNA]</scope>
    <source>
        <strain evidence="1 2">CF5-4</strain>
    </source>
</reference>
<accession>A0A021VN45</accession>
<evidence type="ECO:0000313" key="2">
    <source>
        <dbReference type="Proteomes" id="UP000019753"/>
    </source>
</evidence>
<dbReference type="EMBL" id="AXCW01000222">
    <property type="protein sequence ID" value="EYR62528.1"/>
    <property type="molecule type" value="Genomic_DNA"/>
</dbReference>
<name>A0A021VN45_9CELL</name>
<gene>
    <name evidence="1" type="ORF">N866_07795</name>
</gene>
<sequence>MTNMSPAADDVFFTEPVMNQPVGPPMPIMWTAHTPDERRHRLADLDVWVTWVVDHYKLDRRYIPECWTKHWELIEELSALHLAWESAYATTSRADAPLAWHERLGAARLRLADWVARAGCRPGAHRAAG</sequence>